<dbReference type="Proteomes" id="UP000460287">
    <property type="component" value="Unassembled WGS sequence"/>
</dbReference>
<dbReference type="SUPFAM" id="SSF56784">
    <property type="entry name" value="HAD-like"/>
    <property type="match status" value="1"/>
</dbReference>
<dbReference type="EMBL" id="VULX01000025">
    <property type="protein sequence ID" value="MSR92206.1"/>
    <property type="molecule type" value="Genomic_DNA"/>
</dbReference>
<comment type="caution">
    <text evidence="1">The sequence shown here is derived from an EMBL/GenBank/DDBJ whole genome shotgun (WGS) entry which is preliminary data.</text>
</comment>
<dbReference type="PANTHER" id="PTHR18901">
    <property type="entry name" value="2-DEOXYGLUCOSE-6-PHOSPHATE PHOSPHATASE 2"/>
    <property type="match status" value="1"/>
</dbReference>
<gene>
    <name evidence="1" type="ORF">FYJ33_12575</name>
</gene>
<proteinExistence type="predicted"/>
<dbReference type="Pfam" id="PF13419">
    <property type="entry name" value="HAD_2"/>
    <property type="match status" value="1"/>
</dbReference>
<protein>
    <submittedName>
        <fullName evidence="1">HAD family phosphatase</fullName>
    </submittedName>
</protein>
<dbReference type="InterPro" id="IPR006439">
    <property type="entry name" value="HAD-SF_hydro_IA"/>
</dbReference>
<dbReference type="SFLD" id="SFLDS00003">
    <property type="entry name" value="Haloacid_Dehalogenase"/>
    <property type="match status" value="1"/>
</dbReference>
<dbReference type="SFLD" id="SFLDG01135">
    <property type="entry name" value="C1.5.6:_HAD__Beta-PGM__Phospha"/>
    <property type="match status" value="1"/>
</dbReference>
<keyword evidence="2" id="KW-1185">Reference proteome</keyword>
<dbReference type="InterPro" id="IPR023214">
    <property type="entry name" value="HAD_sf"/>
</dbReference>
<dbReference type="InterPro" id="IPR036412">
    <property type="entry name" value="HAD-like_sf"/>
</dbReference>
<dbReference type="InterPro" id="IPR023198">
    <property type="entry name" value="PGP-like_dom2"/>
</dbReference>
<dbReference type="RefSeq" id="WP_154532103.1">
    <property type="nucleotide sequence ID" value="NZ_VULX01000025.1"/>
</dbReference>
<accession>A0A7X2T1Y7</accession>
<evidence type="ECO:0000313" key="2">
    <source>
        <dbReference type="Proteomes" id="UP000460287"/>
    </source>
</evidence>
<dbReference type="CDD" id="cd07505">
    <property type="entry name" value="HAD_BPGM-like"/>
    <property type="match status" value="1"/>
</dbReference>
<dbReference type="SFLD" id="SFLDG01129">
    <property type="entry name" value="C1.5:_HAD__Beta-PGM__Phosphata"/>
    <property type="match status" value="1"/>
</dbReference>
<dbReference type="InterPro" id="IPR041492">
    <property type="entry name" value="HAD_2"/>
</dbReference>
<evidence type="ECO:0000313" key="1">
    <source>
        <dbReference type="EMBL" id="MSR92206.1"/>
    </source>
</evidence>
<dbReference type="NCBIfam" id="TIGR01549">
    <property type="entry name" value="HAD-SF-IA-v1"/>
    <property type="match status" value="1"/>
</dbReference>
<name>A0A7X2T1Y7_9CLOT</name>
<sequence>MTVKAVIFDMDGVIFDTERVYMNIWKNVYKRHGLEITEEFYVSLIGRDRNSIIGILHDKFGQELDTTMMFAECDEELKKAILRGEVPVKKGAIELFDYLKENKIKMALATSSSKEKLEMQLMIQDLKEIFDVIVCADDVRTSKPNPEIFLVSAKKLGMNTDSCVVIEDSPAGIQAAYNAGIRSIHVEDLKKADDLIIDLSERQFKSLVEIKGYLKDLI</sequence>
<dbReference type="Gene3D" id="1.10.150.240">
    <property type="entry name" value="Putative phosphatase, domain 2"/>
    <property type="match status" value="1"/>
</dbReference>
<dbReference type="PANTHER" id="PTHR18901:SF38">
    <property type="entry name" value="PSEUDOURIDINE-5'-PHOSPHATASE"/>
    <property type="match status" value="1"/>
</dbReference>
<organism evidence="1 2">
    <name type="scientific">Inconstantimicrobium porci</name>
    <dbReference type="NCBI Taxonomy" id="2652291"/>
    <lineage>
        <taxon>Bacteria</taxon>
        <taxon>Bacillati</taxon>
        <taxon>Bacillota</taxon>
        <taxon>Clostridia</taxon>
        <taxon>Eubacteriales</taxon>
        <taxon>Clostridiaceae</taxon>
        <taxon>Inconstantimicrobium</taxon>
    </lineage>
</organism>
<dbReference type="NCBIfam" id="TIGR01509">
    <property type="entry name" value="HAD-SF-IA-v3"/>
    <property type="match status" value="1"/>
</dbReference>
<dbReference type="AlphaFoldDB" id="A0A7X2T1Y7"/>
<reference evidence="1 2" key="1">
    <citation type="submission" date="2019-08" db="EMBL/GenBank/DDBJ databases">
        <title>In-depth cultivation of the pig gut microbiome towards novel bacterial diversity and tailored functional studies.</title>
        <authorList>
            <person name="Wylensek D."/>
            <person name="Hitch T.C.A."/>
            <person name="Clavel T."/>
        </authorList>
    </citation>
    <scope>NUCLEOTIDE SEQUENCE [LARGE SCALE GENOMIC DNA]</scope>
    <source>
        <strain evidence="1 2">WCA-383-APC-5B</strain>
    </source>
</reference>
<dbReference type="Gene3D" id="3.40.50.1000">
    <property type="entry name" value="HAD superfamily/HAD-like"/>
    <property type="match status" value="1"/>
</dbReference>